<dbReference type="Proteomes" id="UP001223802">
    <property type="component" value="Chromosome"/>
</dbReference>
<proteinExistence type="predicted"/>
<dbReference type="AlphaFoldDB" id="A0AA50KLT1"/>
<evidence type="ECO:0000313" key="1">
    <source>
        <dbReference type="EMBL" id="WMC09814.1"/>
    </source>
</evidence>
<dbReference type="EMBL" id="CP118224">
    <property type="protein sequence ID" value="WMC09814.1"/>
    <property type="molecule type" value="Genomic_DNA"/>
</dbReference>
<name>A0AA50KLT1_9GAMM</name>
<reference evidence="1 2" key="1">
    <citation type="submission" date="2023-02" db="EMBL/GenBank/DDBJ databases">
        <title>Complete genome sequence of a novel bacterium Oceanimonas sp. NTOU-MSR1 isolated from marine coast sediment.</title>
        <authorList>
            <person name="Yang H.-T."/>
            <person name="Chen Y.-L."/>
            <person name="Ho Y.-N."/>
        </authorList>
    </citation>
    <scope>NUCLEOTIDE SEQUENCE [LARGE SCALE GENOMIC DNA]</scope>
    <source>
        <strain evidence="1 2">NTOU-MSR1</strain>
    </source>
</reference>
<sequence length="61" mass="6532">MTLGWEDKNNKEHDINKLLTAAAALLAFTLASPVLAVSQAGLNVVDNKVAGVYRSEHKQVA</sequence>
<keyword evidence="2" id="KW-1185">Reference proteome</keyword>
<evidence type="ECO:0000313" key="2">
    <source>
        <dbReference type="Proteomes" id="UP001223802"/>
    </source>
</evidence>
<organism evidence="1 2">
    <name type="scientific">Oceanimonas pelagia</name>
    <dbReference type="NCBI Taxonomy" id="3028314"/>
    <lineage>
        <taxon>Bacteria</taxon>
        <taxon>Pseudomonadati</taxon>
        <taxon>Pseudomonadota</taxon>
        <taxon>Gammaproteobacteria</taxon>
        <taxon>Aeromonadales</taxon>
        <taxon>Aeromonadaceae</taxon>
        <taxon>Oceanimonas</taxon>
    </lineage>
</organism>
<protein>
    <submittedName>
        <fullName evidence="1">Uncharacterized protein</fullName>
    </submittedName>
</protein>
<dbReference type="KEGG" id="ope:PU634_11890"/>
<dbReference type="RefSeq" id="WP_306761031.1">
    <property type="nucleotide sequence ID" value="NZ_CP118224.1"/>
</dbReference>
<accession>A0AA50KLT1</accession>
<gene>
    <name evidence="1" type="ORF">PU634_11890</name>
</gene>